<feature type="region of interest" description="Disordered" evidence="6">
    <location>
        <begin position="1"/>
        <end position="31"/>
    </location>
</feature>
<protein>
    <recommendedName>
        <fullName evidence="3">DNA replication complex GINS protein SLD5</fullName>
    </recommendedName>
</protein>
<evidence type="ECO:0000259" key="8">
    <source>
        <dbReference type="Pfam" id="PF16922"/>
    </source>
</evidence>
<dbReference type="InterPro" id="IPR038749">
    <property type="entry name" value="Sld5_GINS_A"/>
</dbReference>
<evidence type="ECO:0000313" key="9">
    <source>
        <dbReference type="EMBL" id="CCA69871.1"/>
    </source>
</evidence>
<comment type="similarity">
    <text evidence="2">Belongs to the GINS4/SLD5 family.</text>
</comment>
<dbReference type="HOGENOM" id="CLU_071893_2_1_1"/>
<dbReference type="EMBL" id="CAFZ01000066">
    <property type="protein sequence ID" value="CCA69871.1"/>
    <property type="molecule type" value="Genomic_DNA"/>
</dbReference>
<comment type="caution">
    <text evidence="9">The sequence shown here is derived from an EMBL/GenBank/DDBJ whole genome shotgun (WGS) entry which is preliminary data.</text>
</comment>
<dbReference type="PANTHER" id="PTHR21206">
    <property type="entry name" value="SLD5 PROTEIN"/>
    <property type="match status" value="1"/>
</dbReference>
<dbReference type="Gene3D" id="1.20.58.1030">
    <property type="match status" value="1"/>
</dbReference>
<dbReference type="AlphaFoldDB" id="G4TEZ5"/>
<dbReference type="eggNOG" id="KOG3176">
    <property type="taxonomic scope" value="Eukaryota"/>
</dbReference>
<dbReference type="InterPro" id="IPR036224">
    <property type="entry name" value="GINS_bundle-like_dom_sf"/>
</dbReference>
<evidence type="ECO:0000313" key="10">
    <source>
        <dbReference type="Proteomes" id="UP000007148"/>
    </source>
</evidence>
<dbReference type="OMA" id="ILETAWI"/>
<evidence type="ECO:0000256" key="1">
    <source>
        <dbReference type="ARBA" id="ARBA00004123"/>
    </source>
</evidence>
<dbReference type="InterPro" id="IPR021151">
    <property type="entry name" value="GINS_A"/>
</dbReference>
<gene>
    <name evidence="9" type="ORF">PIIN_03810</name>
</gene>
<keyword evidence="5" id="KW-0539">Nucleus</keyword>
<dbReference type="SUPFAM" id="SSF160059">
    <property type="entry name" value="PriA/YqbF domain"/>
    <property type="match status" value="1"/>
</dbReference>
<dbReference type="InParanoid" id="G4TEZ5"/>
<dbReference type="Proteomes" id="UP000007148">
    <property type="component" value="Unassembled WGS sequence"/>
</dbReference>
<evidence type="ECO:0000256" key="3">
    <source>
        <dbReference type="ARBA" id="ARBA00014804"/>
    </source>
</evidence>
<keyword evidence="4" id="KW-0235">DNA replication</keyword>
<dbReference type="STRING" id="1109443.G4TEZ5"/>
<dbReference type="InterPro" id="IPR008591">
    <property type="entry name" value="GINS_Sld5"/>
</dbReference>
<dbReference type="CDD" id="cd11711">
    <property type="entry name" value="GINS_A_Sld5"/>
    <property type="match status" value="1"/>
</dbReference>
<dbReference type="GO" id="GO:0000811">
    <property type="term" value="C:GINS complex"/>
    <property type="evidence" value="ECO:0007669"/>
    <property type="project" value="TreeGrafter"/>
</dbReference>
<feature type="domain" description="DNA replication complex GINS protein SLD5 C-terminal" evidence="8">
    <location>
        <begin position="221"/>
        <end position="274"/>
    </location>
</feature>
<dbReference type="PANTHER" id="PTHR21206:SF0">
    <property type="entry name" value="DNA REPLICATION COMPLEX GINS PROTEIN SLD5"/>
    <property type="match status" value="1"/>
</dbReference>
<accession>G4TEZ5</accession>
<keyword evidence="10" id="KW-1185">Reference proteome</keyword>
<evidence type="ECO:0000256" key="6">
    <source>
        <dbReference type="SAM" id="MobiDB-lite"/>
    </source>
</evidence>
<proteinExistence type="inferred from homology"/>
<organism evidence="9 10">
    <name type="scientific">Serendipita indica (strain DSM 11827)</name>
    <name type="common">Root endophyte fungus</name>
    <name type="synonym">Piriformospora indica</name>
    <dbReference type="NCBI Taxonomy" id="1109443"/>
    <lineage>
        <taxon>Eukaryota</taxon>
        <taxon>Fungi</taxon>
        <taxon>Dikarya</taxon>
        <taxon>Basidiomycota</taxon>
        <taxon>Agaricomycotina</taxon>
        <taxon>Agaricomycetes</taxon>
        <taxon>Sebacinales</taxon>
        <taxon>Serendipitaceae</taxon>
        <taxon>Serendipita</taxon>
    </lineage>
</organism>
<dbReference type="GO" id="GO:0000727">
    <property type="term" value="P:double-strand break repair via break-induced replication"/>
    <property type="evidence" value="ECO:0007669"/>
    <property type="project" value="TreeGrafter"/>
</dbReference>
<dbReference type="GO" id="GO:0006261">
    <property type="term" value="P:DNA-templated DNA replication"/>
    <property type="evidence" value="ECO:0007669"/>
    <property type="project" value="InterPro"/>
</dbReference>
<feature type="domain" description="GINS subunit" evidence="7">
    <location>
        <begin position="127"/>
        <end position="193"/>
    </location>
</feature>
<dbReference type="Pfam" id="PF16922">
    <property type="entry name" value="SLD5_C"/>
    <property type="match status" value="1"/>
</dbReference>
<evidence type="ECO:0000259" key="7">
    <source>
        <dbReference type="Pfam" id="PF05916"/>
    </source>
</evidence>
<dbReference type="InterPro" id="IPR031633">
    <property type="entry name" value="SLD5_C"/>
</dbReference>
<evidence type="ECO:0000256" key="2">
    <source>
        <dbReference type="ARBA" id="ARBA00008187"/>
    </source>
</evidence>
<evidence type="ECO:0000256" key="4">
    <source>
        <dbReference type="ARBA" id="ARBA00022705"/>
    </source>
</evidence>
<dbReference type="SUPFAM" id="SSF158573">
    <property type="entry name" value="GINS helical bundle-like"/>
    <property type="match status" value="1"/>
</dbReference>
<name>G4TEZ5_SERID</name>
<evidence type="ECO:0000256" key="5">
    <source>
        <dbReference type="ARBA" id="ARBA00023242"/>
    </source>
</evidence>
<reference evidence="9 10" key="1">
    <citation type="journal article" date="2011" name="PLoS Pathog.">
        <title>Endophytic Life Strategies Decoded by Genome and Transcriptome Analyses of the Mutualistic Root Symbiont Piriformospora indica.</title>
        <authorList>
            <person name="Zuccaro A."/>
            <person name="Lahrmann U."/>
            <person name="Guldener U."/>
            <person name="Langen G."/>
            <person name="Pfiffi S."/>
            <person name="Biedenkopf D."/>
            <person name="Wong P."/>
            <person name="Samans B."/>
            <person name="Grimm C."/>
            <person name="Basiewicz M."/>
            <person name="Murat C."/>
            <person name="Martin F."/>
            <person name="Kogel K.H."/>
        </authorList>
    </citation>
    <scope>NUCLEOTIDE SEQUENCE [LARGE SCALE GENOMIC DNA]</scope>
    <source>
        <strain evidence="9 10">DSM 11827</strain>
    </source>
</reference>
<sequence length="274" mass="31310">MALDLSDEESSRVRLNRRPRPTDSTLYGSELPSFDTNIRSNPSYGRPSVADVSFASANMVDLDDEGLYGEGEETTVRALMRRWIDERLAPDLLPWQGELVGEILERLQSQNEIVVTLQGNANTTEEEHFAVMLVQTEVERIKFVLRSYLRCRLQKIEQYTPYILATPDVQRNLSELEQNYVQRYGDLIGRHFQQTTLDQLPAHMHSLAEEHPNTPSMITEPNKSKAVFFFVRDADCPPMALPGGKSIELKKGSIHLAQYRLVEDFLRNDSVELV</sequence>
<dbReference type="OrthoDB" id="338231at2759"/>
<dbReference type="CDD" id="cd21692">
    <property type="entry name" value="GINS_B_Sld5"/>
    <property type="match status" value="1"/>
</dbReference>
<dbReference type="Pfam" id="PF05916">
    <property type="entry name" value="Sld5"/>
    <property type="match status" value="1"/>
</dbReference>
<comment type="subcellular location">
    <subcellularLocation>
        <location evidence="1">Nucleus</location>
    </subcellularLocation>
</comment>
<dbReference type="FunCoup" id="G4TEZ5">
    <property type="interactions" value="455"/>
</dbReference>